<reference evidence="3" key="1">
    <citation type="journal article" date="2021" name="BMC Genomics">
        <title>Chromosome-level genome assembly and manually-curated proteome of model necrotroph Parastagonospora nodorum Sn15 reveals a genome-wide trove of candidate effector homologs, and redundancy of virulence-related functions within an accessory chromosome.</title>
        <authorList>
            <person name="Bertazzoni S."/>
            <person name="Jones D.A.B."/>
            <person name="Phan H.T."/>
            <person name="Tan K.-C."/>
            <person name="Hane J.K."/>
        </authorList>
    </citation>
    <scope>NUCLEOTIDE SEQUENCE [LARGE SCALE GENOMIC DNA]</scope>
    <source>
        <strain evidence="3">SN15 / ATCC MYA-4574 / FGSC 10173)</strain>
    </source>
</reference>
<keyword evidence="1" id="KW-0472">Membrane</keyword>
<dbReference type="AlphaFoldDB" id="A0A7U2F9A8"/>
<protein>
    <submittedName>
        <fullName evidence="2">Uncharacterized protein</fullName>
    </submittedName>
</protein>
<sequence length="87" mass="9233">MASLTAALARAVAAISKAVGVSALSFRLMVLLGVLVGVPVFGWDDPVAELAGGELQAHRPSLDRRYRCHQIEFTGCKLTSCKLPARP</sequence>
<name>A0A7U2F9A8_PHANO</name>
<accession>A0A7U2F9A8</accession>
<evidence type="ECO:0000313" key="2">
    <source>
        <dbReference type="EMBL" id="QRD00009.1"/>
    </source>
</evidence>
<dbReference type="Proteomes" id="UP000663193">
    <property type="component" value="Chromosome 10"/>
</dbReference>
<evidence type="ECO:0000256" key="1">
    <source>
        <dbReference type="SAM" id="Phobius"/>
    </source>
</evidence>
<feature type="transmembrane region" description="Helical" evidence="1">
    <location>
        <begin position="24"/>
        <end position="43"/>
    </location>
</feature>
<evidence type="ECO:0000313" key="3">
    <source>
        <dbReference type="Proteomes" id="UP000663193"/>
    </source>
</evidence>
<keyword evidence="1" id="KW-0812">Transmembrane</keyword>
<gene>
    <name evidence="2" type="ORF">JI435_304890</name>
</gene>
<dbReference type="EMBL" id="CP069032">
    <property type="protein sequence ID" value="QRD00009.1"/>
    <property type="molecule type" value="Genomic_DNA"/>
</dbReference>
<proteinExistence type="predicted"/>
<keyword evidence="1" id="KW-1133">Transmembrane helix</keyword>
<organism evidence="2 3">
    <name type="scientific">Phaeosphaeria nodorum (strain SN15 / ATCC MYA-4574 / FGSC 10173)</name>
    <name type="common">Glume blotch fungus</name>
    <name type="synonym">Parastagonospora nodorum</name>
    <dbReference type="NCBI Taxonomy" id="321614"/>
    <lineage>
        <taxon>Eukaryota</taxon>
        <taxon>Fungi</taxon>
        <taxon>Dikarya</taxon>
        <taxon>Ascomycota</taxon>
        <taxon>Pezizomycotina</taxon>
        <taxon>Dothideomycetes</taxon>
        <taxon>Pleosporomycetidae</taxon>
        <taxon>Pleosporales</taxon>
        <taxon>Pleosporineae</taxon>
        <taxon>Phaeosphaeriaceae</taxon>
        <taxon>Parastagonospora</taxon>
    </lineage>
</organism>
<dbReference type="VEuPathDB" id="FungiDB:JI435_304890"/>
<keyword evidence="3" id="KW-1185">Reference proteome</keyword>